<keyword evidence="5" id="KW-1185">Reference proteome</keyword>
<dbReference type="Pfam" id="PF00196">
    <property type="entry name" value="GerE"/>
    <property type="match status" value="1"/>
</dbReference>
<dbReference type="InterPro" id="IPR036388">
    <property type="entry name" value="WH-like_DNA-bd_sf"/>
</dbReference>
<evidence type="ECO:0000256" key="1">
    <source>
        <dbReference type="ARBA" id="ARBA00023125"/>
    </source>
</evidence>
<dbReference type="EMBL" id="JBHSPX010000004">
    <property type="protein sequence ID" value="MFC6063788.1"/>
    <property type="molecule type" value="Genomic_DNA"/>
</dbReference>
<protein>
    <submittedName>
        <fullName evidence="4">LuxR C-terminal-related transcriptional regulator</fullName>
    </submittedName>
</protein>
<dbReference type="Pfam" id="PF25873">
    <property type="entry name" value="WHD_MalT"/>
    <property type="match status" value="1"/>
</dbReference>
<evidence type="ECO:0000259" key="3">
    <source>
        <dbReference type="PROSITE" id="PS50043"/>
    </source>
</evidence>
<dbReference type="PRINTS" id="PR00038">
    <property type="entry name" value="HTHLUXR"/>
</dbReference>
<gene>
    <name evidence="4" type="ORF">ACFP4F_14630</name>
</gene>
<dbReference type="InterPro" id="IPR000792">
    <property type="entry name" value="Tscrpt_reg_LuxR_C"/>
</dbReference>
<keyword evidence="1" id="KW-0238">DNA-binding</keyword>
<dbReference type="Gene3D" id="1.10.10.10">
    <property type="entry name" value="Winged helix-like DNA-binding domain superfamily/Winged helix DNA-binding domain"/>
    <property type="match status" value="1"/>
</dbReference>
<feature type="region of interest" description="Disordered" evidence="2">
    <location>
        <begin position="586"/>
        <end position="611"/>
    </location>
</feature>
<dbReference type="Proteomes" id="UP001596139">
    <property type="component" value="Unassembled WGS sequence"/>
</dbReference>
<dbReference type="InterPro" id="IPR027417">
    <property type="entry name" value="P-loop_NTPase"/>
</dbReference>
<organism evidence="4 5">
    <name type="scientific">Streptomyces ochraceiscleroticus</name>
    <dbReference type="NCBI Taxonomy" id="47761"/>
    <lineage>
        <taxon>Bacteria</taxon>
        <taxon>Bacillati</taxon>
        <taxon>Actinomycetota</taxon>
        <taxon>Actinomycetes</taxon>
        <taxon>Kitasatosporales</taxon>
        <taxon>Streptomycetaceae</taxon>
        <taxon>Streptomyces</taxon>
    </lineage>
</organism>
<evidence type="ECO:0000313" key="4">
    <source>
        <dbReference type="EMBL" id="MFC6063788.1"/>
    </source>
</evidence>
<dbReference type="InterPro" id="IPR059106">
    <property type="entry name" value="WHD_MalT"/>
</dbReference>
<feature type="compositionally biased region" description="Low complexity" evidence="2">
    <location>
        <begin position="590"/>
        <end position="608"/>
    </location>
</feature>
<proteinExistence type="predicted"/>
<evidence type="ECO:0000256" key="2">
    <source>
        <dbReference type="SAM" id="MobiDB-lite"/>
    </source>
</evidence>
<sequence>MGESPDAPLVPRPRLVERLSAGVLGPLTVVIGPPGAGKSALLTQWVHTGTAPGPVARVTCDDAPEPPGLFWARVTRALGAAGVAVPDGDAVPGGERPGPTCDGLATAARLAEVLAARRVPVVLVLDGFRAGAGAPCAAGVAYLLAHAGRALRLVVAARGDPPLHLHRHRLAGDLTELRTGALAFDDRETAELLALHGITLPRRAVASLRERTEGWAAGLRLAALALARQPDPERYAMRFSGTDDAVVGYLVEELLDGQPAEVRRLLLMTSILDRVNAPLAAAVAGDRAGRRFAVVAGEHASLEACGQGWYRYHRMIGEALRRRLLEEHPGQIAALHRRAAAWLGDNGPLSGAVGHALAADDRPYAHRLIVHHLAIGQILGLTATRLPHTATGSASSAVDGSPETALVTAASTLSHGDMTACATVLTQAECLLAGTATPADHATQARLHLTHAVIRTQLERLRDPVAAPAAAAEAQRLFALLPREAQADHPELRALIQLVRGGAELRRGRLTAAESALTTGLRAAGTAGNGALRRDFLVELALLEGLRGRFRAAAELAATAQRPPLPASAPGDPSHAALQMVRAWTGPSHNGTSPAGNGAPPAGDNGAARQPAVALSRRELDVLAQLARTMATDEIAAELQLSVNTVKTHLKSVYRKLSVSRRTAAVRRARELGLLPHLT</sequence>
<dbReference type="InterPro" id="IPR039420">
    <property type="entry name" value="WalR-like"/>
</dbReference>
<dbReference type="PROSITE" id="PS50043">
    <property type="entry name" value="HTH_LUXR_2"/>
    <property type="match status" value="1"/>
</dbReference>
<accession>A0ABW1MKK6</accession>
<dbReference type="SUPFAM" id="SSF46894">
    <property type="entry name" value="C-terminal effector domain of the bipartite response regulators"/>
    <property type="match status" value="1"/>
</dbReference>
<evidence type="ECO:0000313" key="5">
    <source>
        <dbReference type="Proteomes" id="UP001596139"/>
    </source>
</evidence>
<dbReference type="InterPro" id="IPR016032">
    <property type="entry name" value="Sig_transdc_resp-reg_C-effctor"/>
</dbReference>
<dbReference type="SUPFAM" id="SSF52540">
    <property type="entry name" value="P-loop containing nucleoside triphosphate hydrolases"/>
    <property type="match status" value="1"/>
</dbReference>
<name>A0ABW1MKK6_9ACTN</name>
<feature type="domain" description="HTH luxR-type" evidence="3">
    <location>
        <begin position="608"/>
        <end position="673"/>
    </location>
</feature>
<dbReference type="CDD" id="cd06170">
    <property type="entry name" value="LuxR_C_like"/>
    <property type="match status" value="1"/>
</dbReference>
<dbReference type="RefSeq" id="WP_051861488.1">
    <property type="nucleotide sequence ID" value="NZ_JBHSPX010000004.1"/>
</dbReference>
<reference evidence="5" key="1">
    <citation type="journal article" date="2019" name="Int. J. Syst. Evol. Microbiol.">
        <title>The Global Catalogue of Microorganisms (GCM) 10K type strain sequencing project: providing services to taxonomists for standard genome sequencing and annotation.</title>
        <authorList>
            <consortium name="The Broad Institute Genomics Platform"/>
            <consortium name="The Broad Institute Genome Sequencing Center for Infectious Disease"/>
            <person name="Wu L."/>
            <person name="Ma J."/>
        </authorList>
    </citation>
    <scope>NUCLEOTIDE SEQUENCE [LARGE SCALE GENOMIC DNA]</scope>
    <source>
        <strain evidence="5">CGMCC 1.15180</strain>
    </source>
</reference>
<comment type="caution">
    <text evidence="4">The sequence shown here is derived from an EMBL/GenBank/DDBJ whole genome shotgun (WGS) entry which is preliminary data.</text>
</comment>
<dbReference type="PANTHER" id="PTHR43214">
    <property type="entry name" value="TWO-COMPONENT RESPONSE REGULATOR"/>
    <property type="match status" value="1"/>
</dbReference>
<dbReference type="SMART" id="SM00421">
    <property type="entry name" value="HTH_LUXR"/>
    <property type="match status" value="1"/>
</dbReference>